<dbReference type="AlphaFoldDB" id="A0A1M5BI82"/>
<protein>
    <recommendedName>
        <fullName evidence="4">LexA-binding, inner membrane-associated hydrolase</fullName>
    </recommendedName>
</protein>
<evidence type="ECO:0000256" key="1">
    <source>
        <dbReference type="SAM" id="Phobius"/>
    </source>
</evidence>
<keyword evidence="1" id="KW-0472">Membrane</keyword>
<feature type="transmembrane region" description="Helical" evidence="1">
    <location>
        <begin position="30"/>
        <end position="47"/>
    </location>
</feature>
<dbReference type="OrthoDB" id="289051at2"/>
<gene>
    <name evidence="2" type="ORF">SAMN03080594_10480</name>
</gene>
<sequence length="102" mass="12033">MLRFCMHYGIHFILPIIIGLVFFKEHRLKIILILLAGIILDLDHLWADPIFDPNRCSINFHPLHKYWAIGGYFLLLFFTKTRIFGIAFLIHILADTVDCYLM</sequence>
<dbReference type="EMBL" id="FQUX01000004">
    <property type="protein sequence ID" value="SHF42304.1"/>
    <property type="molecule type" value="Genomic_DNA"/>
</dbReference>
<dbReference type="RefSeq" id="WP_072862209.1">
    <property type="nucleotide sequence ID" value="NZ_FQUX01000004.1"/>
</dbReference>
<feature type="transmembrane region" description="Helical" evidence="1">
    <location>
        <begin position="6"/>
        <end position="23"/>
    </location>
</feature>
<reference evidence="3" key="1">
    <citation type="submission" date="2016-11" db="EMBL/GenBank/DDBJ databases">
        <authorList>
            <person name="Varghese N."/>
            <person name="Submissions S."/>
        </authorList>
    </citation>
    <scope>NUCLEOTIDE SEQUENCE [LARGE SCALE GENOMIC DNA]</scope>
    <source>
        <strain evidence="3">DSM 17539</strain>
    </source>
</reference>
<dbReference type="Proteomes" id="UP000184406">
    <property type="component" value="Unassembled WGS sequence"/>
</dbReference>
<accession>A0A1M5BI82</accession>
<keyword evidence="3" id="KW-1185">Reference proteome</keyword>
<feature type="transmembrane region" description="Helical" evidence="1">
    <location>
        <begin position="67"/>
        <end position="94"/>
    </location>
</feature>
<evidence type="ECO:0000313" key="2">
    <source>
        <dbReference type="EMBL" id="SHF42304.1"/>
    </source>
</evidence>
<organism evidence="2 3">
    <name type="scientific">Arenibacter palladensis</name>
    <dbReference type="NCBI Taxonomy" id="237373"/>
    <lineage>
        <taxon>Bacteria</taxon>
        <taxon>Pseudomonadati</taxon>
        <taxon>Bacteroidota</taxon>
        <taxon>Flavobacteriia</taxon>
        <taxon>Flavobacteriales</taxon>
        <taxon>Flavobacteriaceae</taxon>
        <taxon>Arenibacter</taxon>
    </lineage>
</organism>
<proteinExistence type="predicted"/>
<evidence type="ECO:0000313" key="3">
    <source>
        <dbReference type="Proteomes" id="UP000184406"/>
    </source>
</evidence>
<keyword evidence="1" id="KW-0812">Transmembrane</keyword>
<dbReference type="Pfam" id="PF19617">
    <property type="entry name" value="DUF6122"/>
    <property type="match status" value="1"/>
</dbReference>
<name>A0A1M5BI82_9FLAO</name>
<keyword evidence="1" id="KW-1133">Transmembrane helix</keyword>
<dbReference type="InterPro" id="IPR046125">
    <property type="entry name" value="DUF6122"/>
</dbReference>
<evidence type="ECO:0008006" key="4">
    <source>
        <dbReference type="Google" id="ProtNLM"/>
    </source>
</evidence>